<organism evidence="2 3">
    <name type="scientific">Dichanthelium oligosanthes</name>
    <dbReference type="NCBI Taxonomy" id="888268"/>
    <lineage>
        <taxon>Eukaryota</taxon>
        <taxon>Viridiplantae</taxon>
        <taxon>Streptophyta</taxon>
        <taxon>Embryophyta</taxon>
        <taxon>Tracheophyta</taxon>
        <taxon>Spermatophyta</taxon>
        <taxon>Magnoliopsida</taxon>
        <taxon>Liliopsida</taxon>
        <taxon>Poales</taxon>
        <taxon>Poaceae</taxon>
        <taxon>PACMAD clade</taxon>
        <taxon>Panicoideae</taxon>
        <taxon>Panicodae</taxon>
        <taxon>Paniceae</taxon>
        <taxon>Dichantheliinae</taxon>
        <taxon>Dichanthelium</taxon>
    </lineage>
</organism>
<sequence length="93" mass="10041">MRECDDEAMRRGRVFIDFEAAMEEVGELVGAVQRGVLRRSDVAGTLAELAVGTVEGRRSEDEITVFKSIGTTAVNLLAAQLAFETHVATTKNG</sequence>
<proteinExistence type="inferred from homology"/>
<dbReference type="PANTHER" id="PTHR13812:SF19">
    <property type="entry name" value="KETIMINE REDUCTASE MU-CRYSTALLIN"/>
    <property type="match status" value="1"/>
</dbReference>
<name>A0A1E5WJM5_9POAL</name>
<reference evidence="2 3" key="1">
    <citation type="submission" date="2016-09" db="EMBL/GenBank/DDBJ databases">
        <title>The draft genome of Dichanthelium oligosanthes: A C3 panicoid grass species.</title>
        <authorList>
            <person name="Studer A.J."/>
            <person name="Schnable J.C."/>
            <person name="Brutnell T.P."/>
        </authorList>
    </citation>
    <scope>NUCLEOTIDE SEQUENCE [LARGE SCALE GENOMIC DNA]</scope>
    <source>
        <strain evidence="3">cv. Kellogg 1175</strain>
        <tissue evidence="2">Leaf</tissue>
    </source>
</reference>
<evidence type="ECO:0008006" key="4">
    <source>
        <dbReference type="Google" id="ProtNLM"/>
    </source>
</evidence>
<comment type="similarity">
    <text evidence="1">Belongs to the ornithine cyclodeaminase/mu-crystallin family.</text>
</comment>
<dbReference type="SUPFAM" id="SSF51735">
    <property type="entry name" value="NAD(P)-binding Rossmann-fold domains"/>
    <property type="match status" value="1"/>
</dbReference>
<dbReference type="InterPro" id="IPR003462">
    <property type="entry name" value="ODC_Mu_crystall"/>
</dbReference>
<keyword evidence="3" id="KW-1185">Reference proteome</keyword>
<accession>A0A1E5WJM5</accession>
<dbReference type="GO" id="GO:0005737">
    <property type="term" value="C:cytoplasm"/>
    <property type="evidence" value="ECO:0007669"/>
    <property type="project" value="TreeGrafter"/>
</dbReference>
<gene>
    <name evidence="2" type="ORF">BAE44_0001379</name>
</gene>
<evidence type="ECO:0000256" key="1">
    <source>
        <dbReference type="ARBA" id="ARBA00008903"/>
    </source>
</evidence>
<dbReference type="InterPro" id="IPR036291">
    <property type="entry name" value="NAD(P)-bd_dom_sf"/>
</dbReference>
<evidence type="ECO:0000313" key="3">
    <source>
        <dbReference type="Proteomes" id="UP000095767"/>
    </source>
</evidence>
<dbReference type="PANTHER" id="PTHR13812">
    <property type="entry name" value="KETIMINE REDUCTASE MU-CRYSTALLIN"/>
    <property type="match status" value="1"/>
</dbReference>
<dbReference type="EMBL" id="LWDX02004896">
    <property type="protein sequence ID" value="OEL37602.1"/>
    <property type="molecule type" value="Genomic_DNA"/>
</dbReference>
<dbReference type="Proteomes" id="UP000095767">
    <property type="component" value="Unassembled WGS sequence"/>
</dbReference>
<dbReference type="Gene3D" id="3.40.50.720">
    <property type="entry name" value="NAD(P)-binding Rossmann-like Domain"/>
    <property type="match status" value="1"/>
</dbReference>
<protein>
    <recommendedName>
        <fullName evidence="4">Ornithine cyclodeaminase</fullName>
    </recommendedName>
</protein>
<dbReference type="STRING" id="888268.A0A1E5WJM5"/>
<comment type="caution">
    <text evidence="2">The sequence shown here is derived from an EMBL/GenBank/DDBJ whole genome shotgun (WGS) entry which is preliminary data.</text>
</comment>
<dbReference type="AlphaFoldDB" id="A0A1E5WJM5"/>
<dbReference type="OrthoDB" id="41492at2759"/>
<dbReference type="Pfam" id="PF02423">
    <property type="entry name" value="OCD_Mu_crystall"/>
    <property type="match status" value="1"/>
</dbReference>
<evidence type="ECO:0000313" key="2">
    <source>
        <dbReference type="EMBL" id="OEL37602.1"/>
    </source>
</evidence>